<dbReference type="Proteomes" id="UP000000361">
    <property type="component" value="Chromosome 1"/>
</dbReference>
<dbReference type="eggNOG" id="ENOG5031491">
    <property type="taxonomic scope" value="Bacteria"/>
</dbReference>
<dbReference type="EMBL" id="CP000489">
    <property type="protein sequence ID" value="ABL69471.1"/>
    <property type="molecule type" value="Genomic_DNA"/>
</dbReference>
<dbReference type="HOGENOM" id="CLU_1160206_0_0_5"/>
<evidence type="ECO:0000313" key="2">
    <source>
        <dbReference type="EMBL" id="ABL69471.1"/>
    </source>
</evidence>
<dbReference type="GeneID" id="93449921"/>
<accession>A1B1S7</accession>
<feature type="chain" id="PRO_5002632686" evidence="1">
    <location>
        <begin position="25"/>
        <end position="239"/>
    </location>
</feature>
<name>A1B1S7_PARDP</name>
<organism evidence="2 3">
    <name type="scientific">Paracoccus denitrificans (strain Pd 1222)</name>
    <dbReference type="NCBI Taxonomy" id="318586"/>
    <lineage>
        <taxon>Bacteria</taxon>
        <taxon>Pseudomonadati</taxon>
        <taxon>Pseudomonadota</taxon>
        <taxon>Alphaproteobacteria</taxon>
        <taxon>Rhodobacterales</taxon>
        <taxon>Paracoccaceae</taxon>
        <taxon>Paracoccus</taxon>
    </lineage>
</organism>
<dbReference type="AlphaFoldDB" id="A1B1S7"/>
<protein>
    <submittedName>
        <fullName evidence="2">Uncharacterized protein</fullName>
    </submittedName>
</protein>
<evidence type="ECO:0000313" key="3">
    <source>
        <dbReference type="Proteomes" id="UP000000361"/>
    </source>
</evidence>
<dbReference type="KEGG" id="pde:Pden_1370"/>
<evidence type="ECO:0000256" key="1">
    <source>
        <dbReference type="SAM" id="SignalP"/>
    </source>
</evidence>
<reference evidence="3" key="1">
    <citation type="submission" date="2006-12" db="EMBL/GenBank/DDBJ databases">
        <title>Complete sequence of chromosome 1 of Paracoccus denitrificans PD1222.</title>
        <authorList>
            <person name="Copeland A."/>
            <person name="Lucas S."/>
            <person name="Lapidus A."/>
            <person name="Barry K."/>
            <person name="Detter J.C."/>
            <person name="Glavina del Rio T."/>
            <person name="Hammon N."/>
            <person name="Israni S."/>
            <person name="Dalin E."/>
            <person name="Tice H."/>
            <person name="Pitluck S."/>
            <person name="Munk A.C."/>
            <person name="Brettin T."/>
            <person name="Bruce D."/>
            <person name="Han C."/>
            <person name="Tapia R."/>
            <person name="Gilna P."/>
            <person name="Schmutz J."/>
            <person name="Larimer F."/>
            <person name="Land M."/>
            <person name="Hauser L."/>
            <person name="Kyrpides N."/>
            <person name="Lykidis A."/>
            <person name="Spiro S."/>
            <person name="Richardson D.J."/>
            <person name="Moir J.W.B."/>
            <person name="Ferguson S.J."/>
            <person name="van Spanning R.J.M."/>
            <person name="Richardson P."/>
        </authorList>
    </citation>
    <scope>NUCLEOTIDE SEQUENCE [LARGE SCALE GENOMIC DNA]</scope>
    <source>
        <strain evidence="3">Pd 1222</strain>
    </source>
</reference>
<sequence length="239" mass="25690">MRTTKLLAAISAVAISVGASQTVAQEVQPGIFMVAKGASWKIDRFGACMVIKNGGANPIMVPVGSLEQWASGNGSFLSNWRNIPGLEVTACSTPDGTFYSDGRMYYFDEWWVGDEPESYTIAFVWDDPNIFQNSQIYMAGKGNVSTLSVGIDIDKSGNRAVVDGVHTNTPWSSLWTPGFSYSLSWMSSSGSPVSGTISFTPDRKARLTVGNCTWTKGAKKAGNSAFGEPDLHEIIKSCS</sequence>
<dbReference type="STRING" id="318586.Pden_1370"/>
<dbReference type="EnsemblBacteria" id="ABL69471">
    <property type="protein sequence ID" value="ABL69471"/>
    <property type="gene ID" value="Pden_1370"/>
</dbReference>
<gene>
    <name evidence="2" type="ordered locus">Pden_1370</name>
</gene>
<keyword evidence="1" id="KW-0732">Signal</keyword>
<dbReference type="RefSeq" id="WP_011747689.1">
    <property type="nucleotide sequence ID" value="NC_008686.1"/>
</dbReference>
<feature type="signal peptide" evidence="1">
    <location>
        <begin position="1"/>
        <end position="24"/>
    </location>
</feature>
<dbReference type="OrthoDB" id="9922329at2"/>
<keyword evidence="3" id="KW-1185">Reference proteome</keyword>
<proteinExistence type="predicted"/>